<sequence length="28" mass="3260">RRHLINFMNINAFQMIGKQLIASNNLTT</sequence>
<name>A0A3G5AIX4_9VIRU</name>
<gene>
    <name evidence="1" type="ORF">Sylvanvirus24_13</name>
</gene>
<protein>
    <submittedName>
        <fullName evidence="1">Uncharacterized protein</fullName>
    </submittedName>
</protein>
<dbReference type="EMBL" id="MK072530">
    <property type="protein sequence ID" value="AYV87098.1"/>
    <property type="molecule type" value="Genomic_DNA"/>
</dbReference>
<evidence type="ECO:0000313" key="1">
    <source>
        <dbReference type="EMBL" id="AYV87098.1"/>
    </source>
</evidence>
<reference evidence="1" key="1">
    <citation type="submission" date="2018-10" db="EMBL/GenBank/DDBJ databases">
        <title>Hidden diversity of soil giant viruses.</title>
        <authorList>
            <person name="Schulz F."/>
            <person name="Alteio L."/>
            <person name="Goudeau D."/>
            <person name="Ryan E.M."/>
            <person name="Malmstrom R.R."/>
            <person name="Blanchard J."/>
            <person name="Woyke T."/>
        </authorList>
    </citation>
    <scope>NUCLEOTIDE SEQUENCE</scope>
    <source>
        <strain evidence="1">SYV1</strain>
    </source>
</reference>
<feature type="non-terminal residue" evidence="1">
    <location>
        <position position="1"/>
    </location>
</feature>
<organism evidence="1">
    <name type="scientific">Sylvanvirus sp</name>
    <dbReference type="NCBI Taxonomy" id="2487774"/>
    <lineage>
        <taxon>Viruses</taxon>
    </lineage>
</organism>
<proteinExistence type="predicted"/>
<accession>A0A3G5AIX4</accession>